<evidence type="ECO:0000256" key="1">
    <source>
        <dbReference type="SAM" id="SignalP"/>
    </source>
</evidence>
<dbReference type="VEuPathDB" id="FungiDB:BDV34DRAFT_229912"/>
<accession>A0A5N6D6H2</accession>
<sequence>MAPTPVTEPCLVLFWCWILPSGDLTPAKSFLEQTAQAGRVLGNTVTEPIPAAYGLGDSSSGTFFCSPNVDRIYQNVGTILARPPPPHPLPAIIFHNHHGKGIRHRVADTVGGPFRIDTNMSFSTSMGALG</sequence>
<evidence type="ECO:0000313" key="3">
    <source>
        <dbReference type="Proteomes" id="UP000326532"/>
    </source>
</evidence>
<dbReference type="Proteomes" id="UP000326532">
    <property type="component" value="Unassembled WGS sequence"/>
</dbReference>
<feature type="chain" id="PRO_5024963885" evidence="1">
    <location>
        <begin position="23"/>
        <end position="130"/>
    </location>
</feature>
<dbReference type="EMBL" id="ML735033">
    <property type="protein sequence ID" value="KAB8200862.1"/>
    <property type="molecule type" value="Genomic_DNA"/>
</dbReference>
<organism evidence="2 3">
    <name type="scientific">Aspergillus parasiticus</name>
    <dbReference type="NCBI Taxonomy" id="5067"/>
    <lineage>
        <taxon>Eukaryota</taxon>
        <taxon>Fungi</taxon>
        <taxon>Dikarya</taxon>
        <taxon>Ascomycota</taxon>
        <taxon>Pezizomycotina</taxon>
        <taxon>Eurotiomycetes</taxon>
        <taxon>Eurotiomycetidae</taxon>
        <taxon>Eurotiales</taxon>
        <taxon>Aspergillaceae</taxon>
        <taxon>Aspergillus</taxon>
        <taxon>Aspergillus subgen. Circumdati</taxon>
    </lineage>
</organism>
<feature type="signal peptide" evidence="1">
    <location>
        <begin position="1"/>
        <end position="22"/>
    </location>
</feature>
<reference evidence="2 3" key="1">
    <citation type="submission" date="2019-04" db="EMBL/GenBank/DDBJ databases">
        <title>Fungal friends and foes A comparative genomics study of 23 Aspergillus species from section Flavi.</title>
        <authorList>
            <consortium name="DOE Joint Genome Institute"/>
            <person name="Kjaerbolling I."/>
            <person name="Vesth T.C."/>
            <person name="Frisvad J.C."/>
            <person name="Nybo J.L."/>
            <person name="Theobald S."/>
            <person name="Kildgaard S."/>
            <person name="Petersen T.I."/>
            <person name="Kuo A."/>
            <person name="Sato A."/>
            <person name="Lyhne E.K."/>
            <person name="Kogle M.E."/>
            <person name="Wiebenga A."/>
            <person name="Kun R.S."/>
            <person name="Lubbers R.J."/>
            <person name="Makela M.R."/>
            <person name="Barry K."/>
            <person name="Chovatia M."/>
            <person name="Clum A."/>
            <person name="Daum C."/>
            <person name="Haridas S."/>
            <person name="He G."/>
            <person name="LaButti K."/>
            <person name="Lipzen A."/>
            <person name="Mondo S."/>
            <person name="Pangilinan J."/>
            <person name="Riley R."/>
            <person name="Salamov A."/>
            <person name="Simmons B.A."/>
            <person name="Magnuson J.K."/>
            <person name="Henrissat B."/>
            <person name="Mortensen U.H."/>
            <person name="Larsen T.O."/>
            <person name="De vries R.P."/>
            <person name="Grigoriev I.V."/>
            <person name="Machida M."/>
            <person name="Baker S.E."/>
            <person name="Andersen M.R."/>
        </authorList>
    </citation>
    <scope>NUCLEOTIDE SEQUENCE [LARGE SCALE GENOMIC DNA]</scope>
    <source>
        <strain evidence="2 3">CBS 117618</strain>
    </source>
</reference>
<proteinExistence type="predicted"/>
<name>A0A5N6D6H2_ASPPA</name>
<evidence type="ECO:0000313" key="2">
    <source>
        <dbReference type="EMBL" id="KAB8200862.1"/>
    </source>
</evidence>
<dbReference type="AlphaFoldDB" id="A0A5N6D6H2"/>
<gene>
    <name evidence="2" type="ORF">BDV34DRAFT_229912</name>
</gene>
<keyword evidence="1" id="KW-0732">Signal</keyword>
<protein>
    <submittedName>
        <fullName evidence="2">Uncharacterized protein</fullName>
    </submittedName>
</protein>
<keyword evidence="3" id="KW-1185">Reference proteome</keyword>